<dbReference type="Gramene" id="Dexi3B01G0006040.1">
    <property type="protein sequence ID" value="Dexi3B01G0006040.1:cds"/>
    <property type="gene ID" value="Dexi3B01G0006040"/>
</dbReference>
<dbReference type="EMBL" id="JACEFO010001653">
    <property type="protein sequence ID" value="KAF8725407.1"/>
    <property type="molecule type" value="Genomic_DNA"/>
</dbReference>
<dbReference type="AlphaFoldDB" id="A0A835KGI1"/>
<name>A0A835KGI1_9POAL</name>
<evidence type="ECO:0008006" key="3">
    <source>
        <dbReference type="Google" id="ProtNLM"/>
    </source>
</evidence>
<accession>A0A835KGI1</accession>
<dbReference type="PANTHER" id="PTHR31264">
    <property type="entry name" value="OS07G0554500 PROTEIN-RELATED"/>
    <property type="match status" value="1"/>
</dbReference>
<dbReference type="OrthoDB" id="679977at2759"/>
<sequence length="319" mass="35645">MAPIRRALPLPDELIENILSRVASPRDLVFASAAHPDLRRIIAGASFPRRRSGSGLPADSVVLPELAVFNPFTRGYTLLPRILDSLIVAHVPVSYECVSSFQALFVPSGGYEDAHFRAVAWTCNHAMVVVSVYSSLSGTWAAGTSSSWDAPGLNVNIMEAKDWLPSYVYGCFYWQVPCRNKLLKLNMDRMEFSAVGLPPDYANRWVAVVESGEGRVGIFTRTSGIPRFLQYSIRQNEGENAIEHSEETTIPLSRDCKSYCIIAVAEGYIFLRGVLRRTPESVFFTLEIKTLKVERLGSICRGWALPYFGYPRFLSPRRI</sequence>
<reference evidence="1" key="1">
    <citation type="submission" date="2020-07" db="EMBL/GenBank/DDBJ databases">
        <title>Genome sequence and genetic diversity analysis of an under-domesticated orphan crop, white fonio (Digitaria exilis).</title>
        <authorList>
            <person name="Bennetzen J.L."/>
            <person name="Chen S."/>
            <person name="Ma X."/>
            <person name="Wang X."/>
            <person name="Yssel A.E.J."/>
            <person name="Chaluvadi S.R."/>
            <person name="Johnson M."/>
            <person name="Gangashetty P."/>
            <person name="Hamidou F."/>
            <person name="Sanogo M.D."/>
            <person name="Zwaenepoel A."/>
            <person name="Wallace J."/>
            <person name="Van De Peer Y."/>
            <person name="Van Deynze A."/>
        </authorList>
    </citation>
    <scope>NUCLEOTIDE SEQUENCE</scope>
    <source>
        <tissue evidence="1">Leaves</tissue>
    </source>
</reference>
<proteinExistence type="predicted"/>
<evidence type="ECO:0000313" key="2">
    <source>
        <dbReference type="Proteomes" id="UP000636709"/>
    </source>
</evidence>
<gene>
    <name evidence="1" type="ORF">HU200_019926</name>
</gene>
<dbReference type="PANTHER" id="PTHR31264:SF3">
    <property type="entry name" value="OS07G0554100 PROTEIN"/>
    <property type="match status" value="1"/>
</dbReference>
<comment type="caution">
    <text evidence="1">The sequence shown here is derived from an EMBL/GenBank/DDBJ whole genome shotgun (WGS) entry which is preliminary data.</text>
</comment>
<evidence type="ECO:0000313" key="1">
    <source>
        <dbReference type="EMBL" id="KAF8725407.1"/>
    </source>
</evidence>
<dbReference type="Proteomes" id="UP000636709">
    <property type="component" value="Unassembled WGS sequence"/>
</dbReference>
<protein>
    <recommendedName>
        <fullName evidence="3">F-box domain-containing protein</fullName>
    </recommendedName>
</protein>
<organism evidence="1 2">
    <name type="scientific">Digitaria exilis</name>
    <dbReference type="NCBI Taxonomy" id="1010633"/>
    <lineage>
        <taxon>Eukaryota</taxon>
        <taxon>Viridiplantae</taxon>
        <taxon>Streptophyta</taxon>
        <taxon>Embryophyta</taxon>
        <taxon>Tracheophyta</taxon>
        <taxon>Spermatophyta</taxon>
        <taxon>Magnoliopsida</taxon>
        <taxon>Liliopsida</taxon>
        <taxon>Poales</taxon>
        <taxon>Poaceae</taxon>
        <taxon>PACMAD clade</taxon>
        <taxon>Panicoideae</taxon>
        <taxon>Panicodae</taxon>
        <taxon>Paniceae</taxon>
        <taxon>Anthephorinae</taxon>
        <taxon>Digitaria</taxon>
    </lineage>
</organism>
<keyword evidence="2" id="KW-1185">Reference proteome</keyword>